<dbReference type="AlphaFoldDB" id="A0A9P0CVC4"/>
<dbReference type="OrthoDB" id="2142040at2759"/>
<feature type="domain" description="Farnesoic acid O-methyl transferase" evidence="1">
    <location>
        <begin position="12"/>
        <end position="139"/>
    </location>
</feature>
<dbReference type="InterPro" id="IPR022041">
    <property type="entry name" value="Methyltransf_FA"/>
</dbReference>
<gene>
    <name evidence="2" type="ORF">PSYICH_LOCUS7491</name>
</gene>
<keyword evidence="3" id="KW-1185">Reference proteome</keyword>
<protein>
    <recommendedName>
        <fullName evidence="1">Farnesoic acid O-methyl transferase domain-containing protein</fullName>
    </recommendedName>
</protein>
<organism evidence="2 3">
    <name type="scientific">Psylliodes chrysocephalus</name>
    <dbReference type="NCBI Taxonomy" id="3402493"/>
    <lineage>
        <taxon>Eukaryota</taxon>
        <taxon>Metazoa</taxon>
        <taxon>Ecdysozoa</taxon>
        <taxon>Arthropoda</taxon>
        <taxon>Hexapoda</taxon>
        <taxon>Insecta</taxon>
        <taxon>Pterygota</taxon>
        <taxon>Neoptera</taxon>
        <taxon>Endopterygota</taxon>
        <taxon>Coleoptera</taxon>
        <taxon>Polyphaga</taxon>
        <taxon>Cucujiformia</taxon>
        <taxon>Chrysomeloidea</taxon>
        <taxon>Chrysomelidae</taxon>
        <taxon>Galerucinae</taxon>
        <taxon>Alticini</taxon>
        <taxon>Psylliodes</taxon>
    </lineage>
</organism>
<evidence type="ECO:0000259" key="1">
    <source>
        <dbReference type="Pfam" id="PF12248"/>
    </source>
</evidence>
<dbReference type="Proteomes" id="UP001153636">
    <property type="component" value="Chromosome 2"/>
</dbReference>
<dbReference type="EMBL" id="OV651814">
    <property type="protein sequence ID" value="CAH1106525.1"/>
    <property type="molecule type" value="Genomic_DNA"/>
</dbReference>
<evidence type="ECO:0000313" key="3">
    <source>
        <dbReference type="Proteomes" id="UP001153636"/>
    </source>
</evidence>
<name>A0A9P0CVC4_9CUCU</name>
<reference evidence="2" key="1">
    <citation type="submission" date="2022-01" db="EMBL/GenBank/DDBJ databases">
        <authorList>
            <person name="King R."/>
        </authorList>
    </citation>
    <scope>NUCLEOTIDE SEQUENCE</scope>
</reference>
<sequence length="307" mass="32982">MSVIQLETEDRLEYNFFPNSTGFVQFRVKAANDAHIALTTQAAECDPMYEIFLGGWGNSKSIIRKNRTKPDVAEVPTPGILNPHEFRGFWIRWQNGNVSVGRENEVPPFLSFNDYEPINVEYVGVCTGWGATGSWVVEPPRAGGAGGGFASAPGAPANYTQPRSNFSSVCWAGGRGGQVPPRAFAGGEDNGEPLYVIRAQFNGALIPGKLVPSHGIAYVAWGGTENAVPEYEVLCDFPGQWIATSGGNIPPNALTAGQSEDGEPLYVGRVVHDGALTVGKVQQSHGVCYVPYGGQELSFPDYEVLVQ</sequence>
<dbReference type="Pfam" id="PF12248">
    <property type="entry name" value="Methyltransf_FA"/>
    <property type="match status" value="1"/>
</dbReference>
<proteinExistence type="predicted"/>
<dbReference type="InterPro" id="IPR006616">
    <property type="entry name" value="DM9_repeat"/>
</dbReference>
<dbReference type="SMART" id="SM00696">
    <property type="entry name" value="DM9"/>
    <property type="match status" value="2"/>
</dbReference>
<dbReference type="Pfam" id="PF11901">
    <property type="entry name" value="DM9"/>
    <property type="match status" value="1"/>
</dbReference>
<accession>A0A9P0CVC4</accession>
<evidence type="ECO:0000313" key="2">
    <source>
        <dbReference type="EMBL" id="CAH1106525.1"/>
    </source>
</evidence>
<dbReference type="PANTHER" id="PTHR31649">
    <property type="entry name" value="AGAP009604-PA"/>
    <property type="match status" value="1"/>
</dbReference>
<dbReference type="PANTHER" id="PTHR31649:SF1">
    <property type="entry name" value="FARNESOIC ACID O-METHYL TRANSFERASE DOMAIN-CONTAINING PROTEIN"/>
    <property type="match status" value="1"/>
</dbReference>